<dbReference type="PROSITE" id="PS00154">
    <property type="entry name" value="ATPASE_E1_E2"/>
    <property type="match status" value="1"/>
</dbReference>
<sequence length="989" mass="105997">MDMGSSNKDKAAIDIQKSYFDVLGICCTSEIPLVEKILKPLDGIKEVSVIVPSRTVIVVHDTLLISQIQIVKALNQARLEANIRGYGEEKSGRKWPSPYTMGCFILLCLSFFKSLFHPLHWLALGAVLVGLPPIVMRSVAAIRRLTLDTNILVLLAVGGAIGLGDYGEAGFIVFLFTFAEWLESRASHKANASMSGLMNMTPQTAVLAETGLVLDAKDVKLNTVIAVKAGEVIPIDGIVVEGNCEVDEKTLTGESFPVAKQIQSNVWAGSINLNGYISVKTTALAENCVVAKMAKLVEDAQKNKSKTQRMIDSCAKYYTPVVILASIGIVVVPTALRVHNLKHWIYLGLVILVSACPCALILSTPVAIYYAFTKAASSGLLFKGGDFLETLAKIKVIAFDKTGTITRGEFVVTDFQSICHDVSLNSLLYWVSSIESKSSHPMAEALVDYARSHSIEPKPENVTAFQNFPGEGIYGQIDGKDIFVGNRKIAMRAECRTVDTEEGDSKGATIGYICLGTTLVGSFSLTDACRSGAAEAINQLKSLGIKTAMLTGDTYVAATHAQDQLGHAIEVVHAELLPEDKVRIIKGLKEEGATAMIGDGVNDAPALAVADIGISMGISGSALATETGHVILMSNDMRKIPQAIRLARKTQRKIVENIALSIITKVAILALAFAGHPLLWGAIVADVGTCLLVIFNSMLVLRVKSASSSTSSSSCGKHAQKHHHHHGSCENHQHEHLCSHPSSSSAPVHHHKECCSHEVAENLCESQKDQSCASSSHPCKSLQPVGSSCKEGSCRDLIERQKGHGDCREVAVAQDGDSHMICIHQNATEVKICGNHSSNGDKLGVTSCSTAVSCRSKPNHGLSCSEAGHQHVKDASHSHSSPIACRDNDHHHHHHTDKSDVQAADHSHDGEHSVRCKTHSCHSDSICRSAKDIMPVAEGHGNWAAHHACLSLEKREMGACCKSFRKECGGHHHGCLGAGLGGLSEIVTE</sequence>
<dbReference type="SUPFAM" id="SSF81653">
    <property type="entry name" value="Calcium ATPase, transduction domain A"/>
    <property type="match status" value="1"/>
</dbReference>
<evidence type="ECO:0000313" key="13">
    <source>
        <dbReference type="Proteomes" id="UP000189703"/>
    </source>
</evidence>
<dbReference type="FunFam" id="2.70.150.10:FF:000002">
    <property type="entry name" value="Copper-transporting ATPase 1, putative"/>
    <property type="match status" value="1"/>
</dbReference>
<dbReference type="Gene3D" id="3.30.70.100">
    <property type="match status" value="1"/>
</dbReference>
<evidence type="ECO:0000313" key="14">
    <source>
        <dbReference type="RefSeq" id="XP_010277178.1"/>
    </source>
</evidence>
<evidence type="ECO:0000256" key="3">
    <source>
        <dbReference type="ARBA" id="ARBA00022692"/>
    </source>
</evidence>
<evidence type="ECO:0000256" key="9">
    <source>
        <dbReference type="ARBA" id="ARBA00023136"/>
    </source>
</evidence>
<evidence type="ECO:0000256" key="7">
    <source>
        <dbReference type="ARBA" id="ARBA00022967"/>
    </source>
</evidence>
<feature type="transmembrane region" description="Helical" evidence="10">
    <location>
        <begin position="679"/>
        <end position="701"/>
    </location>
</feature>
<dbReference type="SUPFAM" id="SSF55008">
    <property type="entry name" value="HMA, heavy metal-associated domain"/>
    <property type="match status" value="1"/>
</dbReference>
<dbReference type="InterPro" id="IPR008250">
    <property type="entry name" value="ATPase_P-typ_transduc_dom_A_sf"/>
</dbReference>
<dbReference type="Proteomes" id="UP000189703">
    <property type="component" value="Unplaced"/>
</dbReference>
<dbReference type="SFLD" id="SFLDG00002">
    <property type="entry name" value="C1.7:_P-type_atpase_like"/>
    <property type="match status" value="1"/>
</dbReference>
<evidence type="ECO:0000256" key="11">
    <source>
        <dbReference type="SAM" id="MobiDB-lite"/>
    </source>
</evidence>
<dbReference type="SFLD" id="SFLDS00003">
    <property type="entry name" value="Haloacid_Dehalogenase"/>
    <property type="match status" value="1"/>
</dbReference>
<dbReference type="GO" id="GO:0022857">
    <property type="term" value="F:transmembrane transporter activity"/>
    <property type="evidence" value="ECO:0000318"/>
    <property type="project" value="GO_Central"/>
</dbReference>
<reference evidence="14" key="1">
    <citation type="submission" date="2025-08" db="UniProtKB">
        <authorList>
            <consortium name="RefSeq"/>
        </authorList>
    </citation>
    <scope>IDENTIFICATION</scope>
</reference>
<dbReference type="PROSITE" id="PS01229">
    <property type="entry name" value="COF_2"/>
    <property type="match status" value="1"/>
</dbReference>
<dbReference type="InterPro" id="IPR051014">
    <property type="entry name" value="Cation_Transport_ATPase_IB"/>
</dbReference>
<dbReference type="GO" id="GO:0016887">
    <property type="term" value="F:ATP hydrolysis activity"/>
    <property type="evidence" value="ECO:0007669"/>
    <property type="project" value="InterPro"/>
</dbReference>
<dbReference type="GO" id="GO:0016020">
    <property type="term" value="C:membrane"/>
    <property type="evidence" value="ECO:0000318"/>
    <property type="project" value="GO_Central"/>
</dbReference>
<keyword evidence="3 10" id="KW-0812">Transmembrane</keyword>
<dbReference type="STRING" id="4432.A0A1U8B7Y8"/>
<feature type="region of interest" description="Disordered" evidence="11">
    <location>
        <begin position="712"/>
        <end position="733"/>
    </location>
</feature>
<dbReference type="FunFam" id="3.40.1110.10:FF:000043">
    <property type="entry name" value="Putative cadmium/zinc-transporting ATPase 3"/>
    <property type="match status" value="1"/>
</dbReference>
<dbReference type="PANTHER" id="PTHR48085">
    <property type="entry name" value="CADMIUM/ZINC-TRANSPORTING ATPASE HMA2-RELATED"/>
    <property type="match status" value="1"/>
</dbReference>
<accession>A0A1U8B7Y8</accession>
<dbReference type="RefSeq" id="XP_010277178.1">
    <property type="nucleotide sequence ID" value="XM_010278876.2"/>
</dbReference>
<name>A0A1U8B7Y8_NELNU</name>
<evidence type="ECO:0000256" key="8">
    <source>
        <dbReference type="ARBA" id="ARBA00022989"/>
    </source>
</evidence>
<dbReference type="InterPro" id="IPR001757">
    <property type="entry name" value="P_typ_ATPase"/>
</dbReference>
<dbReference type="InterPro" id="IPR006121">
    <property type="entry name" value="HMA_dom"/>
</dbReference>
<evidence type="ECO:0000256" key="1">
    <source>
        <dbReference type="ARBA" id="ARBA00004141"/>
    </source>
</evidence>
<dbReference type="PRINTS" id="PR00120">
    <property type="entry name" value="HATPASE"/>
</dbReference>
<dbReference type="InterPro" id="IPR044492">
    <property type="entry name" value="P_typ_ATPase_HD_dom"/>
</dbReference>
<dbReference type="AlphaFoldDB" id="A0A1U8B7Y8"/>
<dbReference type="InterPro" id="IPR023298">
    <property type="entry name" value="ATPase_P-typ_TM_dom_sf"/>
</dbReference>
<protein>
    <submittedName>
        <fullName evidence="14">Inactive cadmium/zinc-transporting ATPase HMA3</fullName>
    </submittedName>
</protein>
<keyword evidence="6 10" id="KW-0067">ATP-binding</keyword>
<evidence type="ECO:0000256" key="5">
    <source>
        <dbReference type="ARBA" id="ARBA00022741"/>
    </source>
</evidence>
<feature type="region of interest" description="Disordered" evidence="11">
    <location>
        <begin position="865"/>
        <end position="911"/>
    </location>
</feature>
<dbReference type="GO" id="GO:0055085">
    <property type="term" value="P:transmembrane transport"/>
    <property type="evidence" value="ECO:0000318"/>
    <property type="project" value="GO_Central"/>
</dbReference>
<dbReference type="GeneID" id="104611703"/>
<feature type="transmembrane region" description="Helical" evidence="10">
    <location>
        <begin position="95"/>
        <end position="112"/>
    </location>
</feature>
<dbReference type="OMA" id="EHDHGSC"/>
<feature type="compositionally biased region" description="Basic and acidic residues" evidence="11">
    <location>
        <begin position="897"/>
        <end position="911"/>
    </location>
</feature>
<dbReference type="OrthoDB" id="432719at2759"/>
<dbReference type="Gene3D" id="3.40.1110.10">
    <property type="entry name" value="Calcium-transporting ATPase, cytoplasmic domain N"/>
    <property type="match status" value="1"/>
</dbReference>
<evidence type="ECO:0000259" key="12">
    <source>
        <dbReference type="PROSITE" id="PS50846"/>
    </source>
</evidence>
<dbReference type="InterPro" id="IPR036163">
    <property type="entry name" value="HMA_dom_sf"/>
</dbReference>
<dbReference type="NCBIfam" id="TIGR01512">
    <property type="entry name" value="ATPase-IB2_Cd"/>
    <property type="match status" value="1"/>
</dbReference>
<dbReference type="InterPro" id="IPR023299">
    <property type="entry name" value="ATPase_P-typ_cyto_dom_N"/>
</dbReference>
<evidence type="ECO:0000256" key="10">
    <source>
        <dbReference type="RuleBase" id="RU362081"/>
    </source>
</evidence>
<dbReference type="SUPFAM" id="SSF56784">
    <property type="entry name" value="HAD-like"/>
    <property type="match status" value="1"/>
</dbReference>
<dbReference type="CDD" id="cd02079">
    <property type="entry name" value="P-type_ATPase_HM"/>
    <property type="match status" value="1"/>
</dbReference>
<dbReference type="SUPFAM" id="SSF81665">
    <property type="entry name" value="Calcium ATPase, transmembrane domain M"/>
    <property type="match status" value="1"/>
</dbReference>
<dbReference type="InterPro" id="IPR036412">
    <property type="entry name" value="HAD-like_sf"/>
</dbReference>
<evidence type="ECO:0000256" key="2">
    <source>
        <dbReference type="ARBA" id="ARBA00006024"/>
    </source>
</evidence>
<dbReference type="InterPro" id="IPR059000">
    <property type="entry name" value="ATPase_P-type_domA"/>
</dbReference>
<evidence type="ECO:0000256" key="4">
    <source>
        <dbReference type="ARBA" id="ARBA00022723"/>
    </source>
</evidence>
<dbReference type="Pfam" id="PF00702">
    <property type="entry name" value="Hydrolase"/>
    <property type="match status" value="1"/>
</dbReference>
<dbReference type="Pfam" id="PF00122">
    <property type="entry name" value="E1-E2_ATPase"/>
    <property type="match status" value="1"/>
</dbReference>
<gene>
    <name evidence="14" type="primary">LOC104611703</name>
</gene>
<dbReference type="NCBIfam" id="TIGR01494">
    <property type="entry name" value="ATPase_P-type"/>
    <property type="match status" value="1"/>
</dbReference>
<dbReference type="SFLD" id="SFLDF00027">
    <property type="entry name" value="p-type_atpase"/>
    <property type="match status" value="1"/>
</dbReference>
<dbReference type="Gene3D" id="2.70.150.10">
    <property type="entry name" value="Calcium-transporting ATPase, cytoplasmic transduction domain A"/>
    <property type="match status" value="1"/>
</dbReference>
<feature type="transmembrane region" description="Helical" evidence="10">
    <location>
        <begin position="151"/>
        <end position="179"/>
    </location>
</feature>
<dbReference type="FunCoup" id="A0A1U8B7Y8">
    <property type="interactions" value="47"/>
</dbReference>
<feature type="compositionally biased region" description="Basic and acidic residues" evidence="11">
    <location>
        <begin position="868"/>
        <end position="877"/>
    </location>
</feature>
<dbReference type="FunFam" id="3.30.70.100:FF:000022">
    <property type="entry name" value="Putative cadmium/zinc-transporting ATPase 3"/>
    <property type="match status" value="1"/>
</dbReference>
<dbReference type="InterPro" id="IPR027256">
    <property type="entry name" value="P-typ_ATPase_IB"/>
</dbReference>
<dbReference type="PANTHER" id="PTHR48085:SF5">
    <property type="entry name" value="CADMIUM_ZINC-TRANSPORTING ATPASE HMA4-RELATED"/>
    <property type="match status" value="1"/>
</dbReference>
<comment type="subcellular location">
    <subcellularLocation>
        <location evidence="1">Membrane</location>
        <topology evidence="1">Multi-pass membrane protein</topology>
    </subcellularLocation>
</comment>
<keyword evidence="4 10" id="KW-0479">Metal-binding</keyword>
<evidence type="ECO:0000256" key="6">
    <source>
        <dbReference type="ARBA" id="ARBA00022840"/>
    </source>
</evidence>
<dbReference type="InterPro" id="IPR018303">
    <property type="entry name" value="ATPase_P-typ_P_site"/>
</dbReference>
<dbReference type="GO" id="GO:0019829">
    <property type="term" value="F:ATPase-coupled monoatomic cation transmembrane transporter activity"/>
    <property type="evidence" value="ECO:0007669"/>
    <property type="project" value="InterPro"/>
</dbReference>
<keyword evidence="8 10" id="KW-1133">Transmembrane helix</keyword>
<dbReference type="PROSITE" id="PS50846">
    <property type="entry name" value="HMA_2"/>
    <property type="match status" value="1"/>
</dbReference>
<proteinExistence type="inferred from homology"/>
<dbReference type="GO" id="GO:0046872">
    <property type="term" value="F:metal ion binding"/>
    <property type="evidence" value="ECO:0007669"/>
    <property type="project" value="UniProtKB-KW"/>
</dbReference>
<comment type="similarity">
    <text evidence="2 10">Belongs to the cation transport ATPase (P-type) (TC 3.A.3) family. Type IB subfamily.</text>
</comment>
<dbReference type="eggNOG" id="KOG0207">
    <property type="taxonomic scope" value="Eukaryota"/>
</dbReference>
<keyword evidence="13" id="KW-1185">Reference proteome</keyword>
<dbReference type="KEGG" id="nnu:104611703"/>
<organism evidence="13 14">
    <name type="scientific">Nelumbo nucifera</name>
    <name type="common">Sacred lotus</name>
    <dbReference type="NCBI Taxonomy" id="4432"/>
    <lineage>
        <taxon>Eukaryota</taxon>
        <taxon>Viridiplantae</taxon>
        <taxon>Streptophyta</taxon>
        <taxon>Embryophyta</taxon>
        <taxon>Tracheophyta</taxon>
        <taxon>Spermatophyta</taxon>
        <taxon>Magnoliopsida</taxon>
        <taxon>Proteales</taxon>
        <taxon>Nelumbonaceae</taxon>
        <taxon>Nelumbo</taxon>
    </lineage>
</organism>
<feature type="transmembrane region" description="Helical" evidence="10">
    <location>
        <begin position="344"/>
        <end position="372"/>
    </location>
</feature>
<keyword evidence="9 10" id="KW-0472">Membrane</keyword>
<dbReference type="InterPro" id="IPR023214">
    <property type="entry name" value="HAD_sf"/>
</dbReference>
<dbReference type="NCBIfam" id="TIGR01525">
    <property type="entry name" value="ATPase-IB_hvy"/>
    <property type="match status" value="1"/>
</dbReference>
<feature type="transmembrane region" description="Helical" evidence="10">
    <location>
        <begin position="317"/>
        <end position="338"/>
    </location>
</feature>
<keyword evidence="5 10" id="KW-0547">Nucleotide-binding</keyword>
<feature type="transmembrane region" description="Helical" evidence="10">
    <location>
        <begin position="119"/>
        <end position="139"/>
    </location>
</feature>
<dbReference type="PRINTS" id="PR00119">
    <property type="entry name" value="CATATPASE"/>
</dbReference>
<dbReference type="Gene3D" id="3.40.50.1000">
    <property type="entry name" value="HAD superfamily/HAD-like"/>
    <property type="match status" value="1"/>
</dbReference>
<dbReference type="GO" id="GO:0005524">
    <property type="term" value="F:ATP binding"/>
    <property type="evidence" value="ECO:0007669"/>
    <property type="project" value="UniProtKB-UniRule"/>
</dbReference>
<feature type="transmembrane region" description="Helical" evidence="10">
    <location>
        <begin position="654"/>
        <end position="673"/>
    </location>
</feature>
<keyword evidence="7" id="KW-1278">Translocase</keyword>
<feature type="domain" description="HMA" evidence="12">
    <location>
        <begin position="16"/>
        <end position="82"/>
    </location>
</feature>